<reference evidence="1" key="5">
    <citation type="journal article" date="2021" name="G3 (Bethesda)">
        <title>Aegilops tauschii genome assembly Aet v5.0 features greater sequence contiguity and improved annotation.</title>
        <authorList>
            <person name="Wang L."/>
            <person name="Zhu T."/>
            <person name="Rodriguez J.C."/>
            <person name="Deal K.R."/>
            <person name="Dubcovsky J."/>
            <person name="McGuire P.E."/>
            <person name="Lux T."/>
            <person name="Spannagl M."/>
            <person name="Mayer K.F.X."/>
            <person name="Baldrich P."/>
            <person name="Meyers B.C."/>
            <person name="Huo N."/>
            <person name="Gu Y.Q."/>
            <person name="Zhou H."/>
            <person name="Devos K.M."/>
            <person name="Bennetzen J.L."/>
            <person name="Unver T."/>
            <person name="Budak H."/>
            <person name="Gulick P.J."/>
            <person name="Galiba G."/>
            <person name="Kalapos B."/>
            <person name="Nelson D.R."/>
            <person name="Li P."/>
            <person name="You F.M."/>
            <person name="Luo M.C."/>
            <person name="Dvorak J."/>
        </authorList>
    </citation>
    <scope>NUCLEOTIDE SEQUENCE [LARGE SCALE GENOMIC DNA]</scope>
    <source>
        <strain evidence="1">cv. AL8/78</strain>
    </source>
</reference>
<reference evidence="1" key="3">
    <citation type="journal article" date="2017" name="Nature">
        <title>Genome sequence of the progenitor of the wheat D genome Aegilops tauschii.</title>
        <authorList>
            <person name="Luo M.C."/>
            <person name="Gu Y.Q."/>
            <person name="Puiu D."/>
            <person name="Wang H."/>
            <person name="Twardziok S.O."/>
            <person name="Deal K.R."/>
            <person name="Huo N."/>
            <person name="Zhu T."/>
            <person name="Wang L."/>
            <person name="Wang Y."/>
            <person name="McGuire P.E."/>
            <person name="Liu S."/>
            <person name="Long H."/>
            <person name="Ramasamy R.K."/>
            <person name="Rodriguez J.C."/>
            <person name="Van S.L."/>
            <person name="Yuan L."/>
            <person name="Wang Z."/>
            <person name="Xia Z."/>
            <person name="Xiao L."/>
            <person name="Anderson O.D."/>
            <person name="Ouyang S."/>
            <person name="Liang Y."/>
            <person name="Zimin A.V."/>
            <person name="Pertea G."/>
            <person name="Qi P."/>
            <person name="Bennetzen J.L."/>
            <person name="Dai X."/>
            <person name="Dawson M.W."/>
            <person name="Muller H.G."/>
            <person name="Kugler K."/>
            <person name="Rivarola-Duarte L."/>
            <person name="Spannagl M."/>
            <person name="Mayer K.F.X."/>
            <person name="Lu F.H."/>
            <person name="Bevan M.W."/>
            <person name="Leroy P."/>
            <person name="Li P."/>
            <person name="You F.M."/>
            <person name="Sun Q."/>
            <person name="Liu Z."/>
            <person name="Lyons E."/>
            <person name="Wicker T."/>
            <person name="Salzberg S.L."/>
            <person name="Devos K.M."/>
            <person name="Dvorak J."/>
        </authorList>
    </citation>
    <scope>NUCLEOTIDE SEQUENCE [LARGE SCALE GENOMIC DNA]</scope>
    <source>
        <strain evidence="1">cv. AL8/78</strain>
    </source>
</reference>
<accession>A0A453EA75</accession>
<reference evidence="2" key="2">
    <citation type="journal article" date="2017" name="Nat. Plants">
        <title>The Aegilops tauschii genome reveals multiple impacts of transposons.</title>
        <authorList>
            <person name="Zhao G."/>
            <person name="Zou C."/>
            <person name="Li K."/>
            <person name="Wang K."/>
            <person name="Li T."/>
            <person name="Gao L."/>
            <person name="Zhang X."/>
            <person name="Wang H."/>
            <person name="Yang Z."/>
            <person name="Liu X."/>
            <person name="Jiang W."/>
            <person name="Mao L."/>
            <person name="Kong X."/>
            <person name="Jiao Y."/>
            <person name="Jia J."/>
        </authorList>
    </citation>
    <scope>NUCLEOTIDE SEQUENCE [LARGE SCALE GENOMIC DNA]</scope>
    <source>
        <strain evidence="2">cv. AL8/78</strain>
    </source>
</reference>
<evidence type="ECO:0000313" key="1">
    <source>
        <dbReference type="EnsemblPlants" id="AET3Gv20271700.7"/>
    </source>
</evidence>
<name>A0A453EA75_AEGTS</name>
<dbReference type="EnsemblPlants" id="AET3Gv20271700.7">
    <property type="protein sequence ID" value="AET3Gv20271700.7"/>
    <property type="gene ID" value="AET3Gv20271700"/>
</dbReference>
<evidence type="ECO:0000313" key="2">
    <source>
        <dbReference type="Proteomes" id="UP000015105"/>
    </source>
</evidence>
<proteinExistence type="predicted"/>
<reference evidence="2" key="1">
    <citation type="journal article" date="2014" name="Science">
        <title>Ancient hybridizations among the ancestral genomes of bread wheat.</title>
        <authorList>
            <consortium name="International Wheat Genome Sequencing Consortium,"/>
            <person name="Marcussen T."/>
            <person name="Sandve S.R."/>
            <person name="Heier L."/>
            <person name="Spannagl M."/>
            <person name="Pfeifer M."/>
            <person name="Jakobsen K.S."/>
            <person name="Wulff B.B."/>
            <person name="Steuernagel B."/>
            <person name="Mayer K.F."/>
            <person name="Olsen O.A."/>
        </authorList>
    </citation>
    <scope>NUCLEOTIDE SEQUENCE [LARGE SCALE GENOMIC DNA]</scope>
    <source>
        <strain evidence="2">cv. AL8/78</strain>
    </source>
</reference>
<sequence length="102" mass="11822">MVLPTWHLRPDGAFRVVRGCVKVCLRRIRVIQSMLSLVNPLRSSLRSCVYGWSDGCYSSVLVMCHLSTITSRFSTTTKFVRLQSRRATRRRPSVHSRAYIHR</sequence>
<keyword evidence="2" id="KW-1185">Reference proteome</keyword>
<dbReference type="Gramene" id="AET3Gv20271700.7">
    <property type="protein sequence ID" value="AET3Gv20271700.7"/>
    <property type="gene ID" value="AET3Gv20271700"/>
</dbReference>
<protein>
    <submittedName>
        <fullName evidence="1">Uncharacterized protein</fullName>
    </submittedName>
</protein>
<reference evidence="1" key="4">
    <citation type="submission" date="2019-03" db="UniProtKB">
        <authorList>
            <consortium name="EnsemblPlants"/>
        </authorList>
    </citation>
    <scope>IDENTIFICATION</scope>
</reference>
<dbReference type="AlphaFoldDB" id="A0A453EA75"/>
<organism evidence="1 2">
    <name type="scientific">Aegilops tauschii subsp. strangulata</name>
    <name type="common">Goatgrass</name>
    <dbReference type="NCBI Taxonomy" id="200361"/>
    <lineage>
        <taxon>Eukaryota</taxon>
        <taxon>Viridiplantae</taxon>
        <taxon>Streptophyta</taxon>
        <taxon>Embryophyta</taxon>
        <taxon>Tracheophyta</taxon>
        <taxon>Spermatophyta</taxon>
        <taxon>Magnoliopsida</taxon>
        <taxon>Liliopsida</taxon>
        <taxon>Poales</taxon>
        <taxon>Poaceae</taxon>
        <taxon>BOP clade</taxon>
        <taxon>Pooideae</taxon>
        <taxon>Triticodae</taxon>
        <taxon>Triticeae</taxon>
        <taxon>Triticinae</taxon>
        <taxon>Aegilops</taxon>
    </lineage>
</organism>
<dbReference type="Proteomes" id="UP000015105">
    <property type="component" value="Chromosome 3D"/>
</dbReference>